<dbReference type="RefSeq" id="WP_313767447.1">
    <property type="nucleotide sequence ID" value="NZ_BAAAVH010000027.1"/>
</dbReference>
<name>A0ABW1EXZ0_9ACTN</name>
<dbReference type="Proteomes" id="UP001596067">
    <property type="component" value="Unassembled WGS sequence"/>
</dbReference>
<dbReference type="Pfam" id="PF03070">
    <property type="entry name" value="TENA_THI-4"/>
    <property type="match status" value="1"/>
</dbReference>
<evidence type="ECO:0000313" key="3">
    <source>
        <dbReference type="EMBL" id="MFC5886908.1"/>
    </source>
</evidence>
<evidence type="ECO:0000256" key="1">
    <source>
        <dbReference type="ARBA" id="ARBA00004948"/>
    </source>
</evidence>
<protein>
    <submittedName>
        <fullName evidence="3">Transcriptional regulator</fullName>
    </submittedName>
</protein>
<dbReference type="InterPro" id="IPR016084">
    <property type="entry name" value="Haem_Oase-like_multi-hlx"/>
</dbReference>
<comment type="caution">
    <text evidence="3">The sequence shown here is derived from an EMBL/GenBank/DDBJ whole genome shotgun (WGS) entry which is preliminary data.</text>
</comment>
<proteinExistence type="predicted"/>
<gene>
    <name evidence="3" type="ORF">ACFP0N_18225</name>
</gene>
<dbReference type="InterPro" id="IPR004305">
    <property type="entry name" value="Thiaminase-2/PQQC"/>
</dbReference>
<reference evidence="4" key="1">
    <citation type="journal article" date="2019" name="Int. J. Syst. Evol. Microbiol.">
        <title>The Global Catalogue of Microorganisms (GCM) 10K type strain sequencing project: providing services to taxonomists for standard genome sequencing and annotation.</title>
        <authorList>
            <consortium name="The Broad Institute Genomics Platform"/>
            <consortium name="The Broad Institute Genome Sequencing Center for Infectious Disease"/>
            <person name="Wu L."/>
            <person name="Ma J."/>
        </authorList>
    </citation>
    <scope>NUCLEOTIDE SEQUENCE [LARGE SCALE GENOMIC DNA]</scope>
    <source>
        <strain evidence="4">CGMCC 4.1469</strain>
    </source>
</reference>
<organism evidence="3 4">
    <name type="scientific">Kitasatospora aburaviensis</name>
    <dbReference type="NCBI Taxonomy" id="67265"/>
    <lineage>
        <taxon>Bacteria</taxon>
        <taxon>Bacillati</taxon>
        <taxon>Actinomycetota</taxon>
        <taxon>Actinomycetes</taxon>
        <taxon>Kitasatosporales</taxon>
        <taxon>Streptomycetaceae</taxon>
        <taxon>Kitasatospora</taxon>
    </lineage>
</organism>
<sequence>MDQRITEQLHAIRSELAPNGDDPALVRALASGAAPLGVLAELAAQQQRIITSDRRSLLLLATRCADRPLGTWFATLADGESAALRTLPALAAACGPGPDEAAARPPLPGCQAYPAYLAWLALNGRPPAVVLALVANFTAWGGYCAVVAEGLRRHYGFSDEACAFFDFFARPADALELQAADALAPESPGDGDVATAREYGTLLQAYEQLFWETLAARPVTDPVTHRDH</sequence>
<dbReference type="EMBL" id="JBHSOD010000021">
    <property type="protein sequence ID" value="MFC5886908.1"/>
    <property type="molecule type" value="Genomic_DNA"/>
</dbReference>
<accession>A0ABW1EXZ0</accession>
<evidence type="ECO:0000259" key="2">
    <source>
        <dbReference type="Pfam" id="PF03070"/>
    </source>
</evidence>
<dbReference type="SUPFAM" id="SSF48613">
    <property type="entry name" value="Heme oxygenase-like"/>
    <property type="match status" value="1"/>
</dbReference>
<keyword evidence="4" id="KW-1185">Reference proteome</keyword>
<evidence type="ECO:0000313" key="4">
    <source>
        <dbReference type="Proteomes" id="UP001596067"/>
    </source>
</evidence>
<comment type="pathway">
    <text evidence="1">Cofactor biosynthesis; thiamine diphosphate biosynthesis.</text>
</comment>
<dbReference type="Gene3D" id="1.20.910.10">
    <property type="entry name" value="Heme oxygenase-like"/>
    <property type="match status" value="1"/>
</dbReference>
<feature type="domain" description="Thiaminase-2/PQQC" evidence="2">
    <location>
        <begin position="25"/>
        <end position="154"/>
    </location>
</feature>